<dbReference type="HOGENOM" id="CLU_037294_3_2_0"/>
<dbReference type="PANTHER" id="PTHR46382:SF1">
    <property type="entry name" value="PHOSPHATIDATE CYTIDYLYLTRANSFERASE"/>
    <property type="match status" value="1"/>
</dbReference>
<evidence type="ECO:0000256" key="15">
    <source>
        <dbReference type="ARBA" id="ARBA00023136"/>
    </source>
</evidence>
<evidence type="ECO:0000256" key="10">
    <source>
        <dbReference type="ARBA" id="ARBA00022679"/>
    </source>
</evidence>
<protein>
    <recommendedName>
        <fullName evidence="7">Phosphatidate cytidylyltransferase</fullName>
        <ecNumber evidence="6">2.7.7.41</ecNumber>
    </recommendedName>
    <alternativeName>
        <fullName evidence="20">CDP-DAG synthase</fullName>
    </alternativeName>
    <alternativeName>
        <fullName evidence="22">CDP-DG synthase</fullName>
    </alternativeName>
    <alternativeName>
        <fullName evidence="18">CDP-diacylglycerol synthase</fullName>
    </alternativeName>
    <alternativeName>
        <fullName evidence="21">CDP-diglyceride pyrophosphorylase</fullName>
    </alternativeName>
    <alternativeName>
        <fullName evidence="23">CDP-diglyceride synthase</fullName>
    </alternativeName>
    <alternativeName>
        <fullName evidence="19">CTP:phosphatidate cytidylyltransferase</fullName>
    </alternativeName>
</protein>
<feature type="transmembrane region" description="Helical" evidence="24">
    <location>
        <begin position="12"/>
        <end position="28"/>
    </location>
</feature>
<evidence type="ECO:0000256" key="3">
    <source>
        <dbReference type="ARBA" id="ARBA00005119"/>
    </source>
</evidence>
<keyword evidence="10 25" id="KW-0808">Transferase</keyword>
<dbReference type="eggNOG" id="COG0575">
    <property type="taxonomic scope" value="Bacteria"/>
</dbReference>
<dbReference type="KEGG" id="caci:CLOAM1573"/>
<dbReference type="EMBL" id="CU466930">
    <property type="protein sequence ID" value="CAO81412.1"/>
    <property type="molecule type" value="Genomic_DNA"/>
</dbReference>
<comment type="pathway">
    <text evidence="4">Lipid metabolism.</text>
</comment>
<proteinExistence type="inferred from homology"/>
<keyword evidence="16" id="KW-0594">Phospholipid biosynthesis</keyword>
<feature type="transmembrane region" description="Helical" evidence="24">
    <location>
        <begin position="83"/>
        <end position="100"/>
    </location>
</feature>
<keyword evidence="17" id="KW-1208">Phospholipid metabolism</keyword>
<evidence type="ECO:0000313" key="25">
    <source>
        <dbReference type="EMBL" id="CAO81412.1"/>
    </source>
</evidence>
<feature type="transmembrane region" description="Helical" evidence="24">
    <location>
        <begin position="138"/>
        <end position="156"/>
    </location>
</feature>
<evidence type="ECO:0000256" key="8">
    <source>
        <dbReference type="ARBA" id="ARBA00022475"/>
    </source>
</evidence>
<comment type="similarity">
    <text evidence="5">Belongs to the CDS family.</text>
</comment>
<reference evidence="25 26" key="1">
    <citation type="journal article" date="2008" name="J. Bacteriol.">
        <title>'Candidatus Cloacamonas acidaminovorans': genome sequence reconstruction provides a first glimpse of a new bacterial division.</title>
        <authorList>
            <person name="Pelletier E."/>
            <person name="Kreimeyer A."/>
            <person name="Bocs S."/>
            <person name="Rouy Z."/>
            <person name="Gyapay G."/>
            <person name="Chouari R."/>
            <person name="Riviere D."/>
            <person name="Ganesan A."/>
            <person name="Daegelen P."/>
            <person name="Sghir A."/>
            <person name="Cohen G.N."/>
            <person name="Medigue C."/>
            <person name="Weissenbach J."/>
            <person name="Le Paslier D."/>
        </authorList>
    </citation>
    <scope>NUCLEOTIDE SEQUENCE [LARGE SCALE GENOMIC DNA]</scope>
    <source>
        <strain evidence="26">Evry</strain>
    </source>
</reference>
<dbReference type="PANTHER" id="PTHR46382">
    <property type="entry name" value="PHOSPHATIDATE CYTIDYLYLTRANSFERASE"/>
    <property type="match status" value="1"/>
</dbReference>
<evidence type="ECO:0000256" key="2">
    <source>
        <dbReference type="ARBA" id="ARBA00004651"/>
    </source>
</evidence>
<evidence type="ECO:0000256" key="22">
    <source>
        <dbReference type="ARBA" id="ARBA00032743"/>
    </source>
</evidence>
<evidence type="ECO:0000256" key="13">
    <source>
        <dbReference type="ARBA" id="ARBA00022989"/>
    </source>
</evidence>
<evidence type="ECO:0000256" key="12">
    <source>
        <dbReference type="ARBA" id="ARBA00022695"/>
    </source>
</evidence>
<evidence type="ECO:0000256" key="24">
    <source>
        <dbReference type="SAM" id="Phobius"/>
    </source>
</evidence>
<evidence type="ECO:0000256" key="16">
    <source>
        <dbReference type="ARBA" id="ARBA00023209"/>
    </source>
</evidence>
<evidence type="ECO:0000256" key="14">
    <source>
        <dbReference type="ARBA" id="ARBA00023098"/>
    </source>
</evidence>
<feature type="transmembrane region" description="Helical" evidence="24">
    <location>
        <begin position="200"/>
        <end position="218"/>
    </location>
</feature>
<dbReference type="Proteomes" id="UP000002019">
    <property type="component" value="Chromosome"/>
</dbReference>
<evidence type="ECO:0000256" key="21">
    <source>
        <dbReference type="ARBA" id="ARBA00032396"/>
    </source>
</evidence>
<evidence type="ECO:0000256" key="23">
    <source>
        <dbReference type="ARBA" id="ARBA00033406"/>
    </source>
</evidence>
<organism evidence="25 26">
    <name type="scientific">Cloacimonas acidaminovorans (strain Evry)</name>
    <dbReference type="NCBI Taxonomy" id="459349"/>
    <lineage>
        <taxon>Bacteria</taxon>
        <taxon>Pseudomonadati</taxon>
        <taxon>Candidatus Cloacimonadota</taxon>
        <taxon>Candidatus Cloacimonadia</taxon>
        <taxon>Candidatus Cloacimonadales</taxon>
        <taxon>Candidatus Cloacimonadaceae</taxon>
        <taxon>Candidatus Cloacimonas</taxon>
    </lineage>
</organism>
<keyword evidence="13 24" id="KW-1133">Transmembrane helix</keyword>
<sequence>MGAGMSELAKRVLVAVILIPIVLIVLYYRGLPLVKTLLIITFLGSWEYAQMLNKAGIKIHYVWLVFNSLFYLAFVYIKGKDLSLLWLVLFLAIGEAILTWEKELSVPRLFAVLFGFVYTALFPALIARLGLYYAEHNFLLALILLIWIVDSVAYFAGIKIGKHRNITAISPQKSLEGFIAGVLAPWLILIILYICKVEILPFSYLALLAVASGIFGQIGDLAESMLKRFCKVKNSSNLLPGHGGILDRCDSCLFAGSFLYCALEILTKVR</sequence>
<dbReference type="AlphaFoldDB" id="B0VFX0"/>
<dbReference type="EC" id="2.7.7.41" evidence="6"/>
<evidence type="ECO:0000313" key="26">
    <source>
        <dbReference type="Proteomes" id="UP000002019"/>
    </source>
</evidence>
<feature type="transmembrane region" description="Helical" evidence="24">
    <location>
        <begin position="177"/>
        <end position="194"/>
    </location>
</feature>
<keyword evidence="14" id="KW-0443">Lipid metabolism</keyword>
<evidence type="ECO:0000256" key="4">
    <source>
        <dbReference type="ARBA" id="ARBA00005189"/>
    </source>
</evidence>
<evidence type="ECO:0000256" key="11">
    <source>
        <dbReference type="ARBA" id="ARBA00022692"/>
    </source>
</evidence>
<dbReference type="GO" id="GO:0016024">
    <property type="term" value="P:CDP-diacylglycerol biosynthetic process"/>
    <property type="evidence" value="ECO:0007669"/>
    <property type="project" value="TreeGrafter"/>
</dbReference>
<keyword evidence="15 24" id="KW-0472">Membrane</keyword>
<keyword evidence="12 25" id="KW-0548">Nucleotidyltransferase</keyword>
<feature type="transmembrane region" description="Helical" evidence="24">
    <location>
        <begin position="109"/>
        <end position="132"/>
    </location>
</feature>
<gene>
    <name evidence="25" type="primary">cdsA</name>
    <name evidence="25" type="ordered locus">CLOAM1573</name>
</gene>
<evidence type="ECO:0000256" key="7">
    <source>
        <dbReference type="ARBA" id="ARBA00019373"/>
    </source>
</evidence>
<keyword evidence="9" id="KW-0444">Lipid biosynthesis</keyword>
<evidence type="ECO:0000256" key="9">
    <source>
        <dbReference type="ARBA" id="ARBA00022516"/>
    </source>
</evidence>
<evidence type="ECO:0000256" key="6">
    <source>
        <dbReference type="ARBA" id="ARBA00012487"/>
    </source>
</evidence>
<name>B0VFX0_CLOAI</name>
<evidence type="ECO:0000256" key="17">
    <source>
        <dbReference type="ARBA" id="ARBA00023264"/>
    </source>
</evidence>
<evidence type="ECO:0000256" key="19">
    <source>
        <dbReference type="ARBA" id="ARBA00031825"/>
    </source>
</evidence>
<evidence type="ECO:0000256" key="20">
    <source>
        <dbReference type="ARBA" id="ARBA00032253"/>
    </source>
</evidence>
<evidence type="ECO:0000256" key="18">
    <source>
        <dbReference type="ARBA" id="ARBA00029893"/>
    </source>
</evidence>
<dbReference type="Pfam" id="PF01148">
    <property type="entry name" value="CTP_transf_1"/>
    <property type="match status" value="1"/>
</dbReference>
<accession>B0VFX0</accession>
<comment type="subcellular location">
    <subcellularLocation>
        <location evidence="2">Cell membrane</location>
        <topology evidence="2">Multi-pass membrane protein</topology>
    </subcellularLocation>
</comment>
<dbReference type="STRING" id="459349.CLOAM1573"/>
<evidence type="ECO:0000256" key="5">
    <source>
        <dbReference type="ARBA" id="ARBA00010185"/>
    </source>
</evidence>
<dbReference type="GO" id="GO:0004605">
    <property type="term" value="F:phosphatidate cytidylyltransferase activity"/>
    <property type="evidence" value="ECO:0007669"/>
    <property type="project" value="UniProtKB-EC"/>
</dbReference>
<feature type="transmembrane region" description="Helical" evidence="24">
    <location>
        <begin position="61"/>
        <end position="77"/>
    </location>
</feature>
<keyword evidence="26" id="KW-1185">Reference proteome</keyword>
<keyword evidence="11 24" id="KW-0812">Transmembrane</keyword>
<comment type="catalytic activity">
    <reaction evidence="1">
        <text>a 1,2-diacyl-sn-glycero-3-phosphate + CTP + H(+) = a CDP-1,2-diacyl-sn-glycerol + diphosphate</text>
        <dbReference type="Rhea" id="RHEA:16229"/>
        <dbReference type="ChEBI" id="CHEBI:15378"/>
        <dbReference type="ChEBI" id="CHEBI:33019"/>
        <dbReference type="ChEBI" id="CHEBI:37563"/>
        <dbReference type="ChEBI" id="CHEBI:58332"/>
        <dbReference type="ChEBI" id="CHEBI:58608"/>
        <dbReference type="EC" id="2.7.7.41"/>
    </reaction>
</comment>
<evidence type="ECO:0000256" key="1">
    <source>
        <dbReference type="ARBA" id="ARBA00001698"/>
    </source>
</evidence>
<keyword evidence="8" id="KW-1003">Cell membrane</keyword>
<comment type="pathway">
    <text evidence="3">Phospholipid metabolism; CDP-diacylglycerol biosynthesis; CDP-diacylglycerol from sn-glycerol 3-phosphate: step 3/3.</text>
</comment>
<dbReference type="GO" id="GO:0005886">
    <property type="term" value="C:plasma membrane"/>
    <property type="evidence" value="ECO:0007669"/>
    <property type="project" value="UniProtKB-SubCell"/>
</dbReference>